<keyword evidence="2" id="KW-1185">Reference proteome</keyword>
<sequence>MQKYDKFLNYTVFAWKNIPTISSTKKCKQSLLLKDDYEKTLREHRR</sequence>
<protein>
    <submittedName>
        <fullName evidence="1">Uncharacterized protein</fullName>
    </submittedName>
</protein>
<evidence type="ECO:0000313" key="1">
    <source>
        <dbReference type="EMBL" id="EFM01838.1"/>
    </source>
</evidence>
<reference evidence="1" key="1">
    <citation type="submission" date="2010-07" db="EMBL/GenBank/DDBJ databases">
        <authorList>
            <person name="Muzny D."/>
            <person name="Qin X."/>
            <person name="Deng J."/>
            <person name="Jiang H."/>
            <person name="Liu Y."/>
            <person name="Qu J."/>
            <person name="Song X.-Z."/>
            <person name="Zhang L."/>
            <person name="Thornton R."/>
            <person name="Coyle M."/>
            <person name="Francisco L."/>
            <person name="Jackson L."/>
            <person name="Javaid M."/>
            <person name="Korchina V."/>
            <person name="Kovar C."/>
            <person name="Mata R."/>
            <person name="Mathew T."/>
            <person name="Ngo R."/>
            <person name="Nguyen L."/>
            <person name="Nguyen N."/>
            <person name="Okwuonu G."/>
            <person name="Ongeri F."/>
            <person name="Pham C."/>
            <person name="Simmons D."/>
            <person name="Wilczek-Boney K."/>
            <person name="Hale W."/>
            <person name="Jakkamsetti A."/>
            <person name="Pham P."/>
            <person name="Ruth R."/>
            <person name="San Lucas F."/>
            <person name="Warren J."/>
            <person name="Zhang J."/>
            <person name="Zhao Z."/>
            <person name="Zhou C."/>
            <person name="Zhu D."/>
            <person name="Lee S."/>
            <person name="Bess C."/>
            <person name="Blankenburg K."/>
            <person name="Forbes L."/>
            <person name="Fu Q."/>
            <person name="Gubbala S."/>
            <person name="Hirani K."/>
            <person name="Jayaseelan J.C."/>
            <person name="Lara F."/>
            <person name="Munidasa M."/>
            <person name="Palculict T."/>
            <person name="Patil S."/>
            <person name="Pu L.-L."/>
            <person name="Saada N."/>
            <person name="Tang L."/>
            <person name="Weissenberger G."/>
            <person name="Zhu Y."/>
            <person name="Hemphill L."/>
            <person name="Shang Y."/>
            <person name="Youmans B."/>
            <person name="Ayvaz T."/>
            <person name="Ross M."/>
            <person name="Santibanez J."/>
            <person name="Aqrawi P."/>
            <person name="Gross S."/>
            <person name="Joshi V."/>
            <person name="Fowler G."/>
            <person name="Nazareth L."/>
            <person name="Reid J."/>
            <person name="Worley K."/>
            <person name="Petrosino J."/>
            <person name="Highlander S."/>
            <person name="Gibbs R."/>
        </authorList>
    </citation>
    <scope>NUCLEOTIDE SEQUENCE [LARGE SCALE GENOMIC DNA]</scope>
    <source>
        <strain evidence="1">DSM 16973</strain>
    </source>
</reference>
<dbReference type="AlphaFoldDB" id="E0NSX4"/>
<dbReference type="BioCyc" id="PMAR862515-HMP:GMOO-1349-MONOMER"/>
<name>E0NSX4_9BACT</name>
<dbReference type="STRING" id="862515.HMPREF0658_1326"/>
<organism evidence="1 2">
    <name type="scientific">Hoylesella marshii DSM 16973 = JCM 13450</name>
    <dbReference type="NCBI Taxonomy" id="862515"/>
    <lineage>
        <taxon>Bacteria</taxon>
        <taxon>Pseudomonadati</taxon>
        <taxon>Bacteroidota</taxon>
        <taxon>Bacteroidia</taxon>
        <taxon>Bacteroidales</taxon>
        <taxon>Prevotellaceae</taxon>
        <taxon>Hoylesella</taxon>
    </lineage>
</organism>
<dbReference type="Proteomes" id="UP000004394">
    <property type="component" value="Unassembled WGS sequence"/>
</dbReference>
<proteinExistence type="predicted"/>
<dbReference type="HOGENOM" id="CLU_3187345_0_0_10"/>
<accession>E0NSX4</accession>
<dbReference type="EMBL" id="AEEI01000043">
    <property type="protein sequence ID" value="EFM01838.1"/>
    <property type="molecule type" value="Genomic_DNA"/>
</dbReference>
<gene>
    <name evidence="1" type="ORF">HMPREF0658_1326</name>
</gene>
<comment type="caution">
    <text evidence="1">The sequence shown here is derived from an EMBL/GenBank/DDBJ whole genome shotgun (WGS) entry which is preliminary data.</text>
</comment>
<evidence type="ECO:0000313" key="2">
    <source>
        <dbReference type="Proteomes" id="UP000004394"/>
    </source>
</evidence>